<keyword evidence="3" id="KW-1185">Reference proteome</keyword>
<proteinExistence type="predicted"/>
<dbReference type="AlphaFoldDB" id="A0A2V0NSX4"/>
<accession>A0A2V0NSX4</accession>
<evidence type="ECO:0000313" key="2">
    <source>
        <dbReference type="EMBL" id="GBF90778.1"/>
    </source>
</evidence>
<dbReference type="InParanoid" id="A0A2V0NSX4"/>
<name>A0A2V0NSX4_9CHLO</name>
<evidence type="ECO:0000256" key="1">
    <source>
        <dbReference type="SAM" id="SignalP"/>
    </source>
</evidence>
<protein>
    <submittedName>
        <fullName evidence="2">Uncharacterized protein</fullName>
    </submittedName>
</protein>
<keyword evidence="1" id="KW-0732">Signal</keyword>
<dbReference type="Proteomes" id="UP000247498">
    <property type="component" value="Unassembled WGS sequence"/>
</dbReference>
<comment type="caution">
    <text evidence="2">The sequence shown here is derived from an EMBL/GenBank/DDBJ whole genome shotgun (WGS) entry which is preliminary data.</text>
</comment>
<feature type="chain" id="PRO_5016060207" evidence="1">
    <location>
        <begin position="22"/>
        <end position="335"/>
    </location>
</feature>
<organism evidence="2 3">
    <name type="scientific">Raphidocelis subcapitata</name>
    <dbReference type="NCBI Taxonomy" id="307507"/>
    <lineage>
        <taxon>Eukaryota</taxon>
        <taxon>Viridiplantae</taxon>
        <taxon>Chlorophyta</taxon>
        <taxon>core chlorophytes</taxon>
        <taxon>Chlorophyceae</taxon>
        <taxon>CS clade</taxon>
        <taxon>Sphaeropleales</taxon>
        <taxon>Selenastraceae</taxon>
        <taxon>Raphidocelis</taxon>
    </lineage>
</organism>
<gene>
    <name evidence="2" type="ORF">Rsub_03079</name>
</gene>
<reference evidence="2 3" key="1">
    <citation type="journal article" date="2018" name="Sci. Rep.">
        <title>Raphidocelis subcapitata (=Pseudokirchneriella subcapitata) provides an insight into genome evolution and environmental adaptations in the Sphaeropleales.</title>
        <authorList>
            <person name="Suzuki S."/>
            <person name="Yamaguchi H."/>
            <person name="Nakajima N."/>
            <person name="Kawachi M."/>
        </authorList>
    </citation>
    <scope>NUCLEOTIDE SEQUENCE [LARGE SCALE GENOMIC DNA]</scope>
    <source>
        <strain evidence="2 3">NIES-35</strain>
    </source>
</reference>
<sequence>MASASTLILVAALVSAAGAAAAGAAPRTDSFAPAASHWARKLQQDVAATTATDAGGAPFSAADAADALPLLRAFGAAASGLSGDAPRPFCRGFDVFLPVEARDPVTRQPTPKVYAQAFGSLRFSFQARSAATGEFVKVSPSFSLDQPSCVFRLSDGSESPTYDDASRALPVGWRCSFGLDAASAPPASAVDAGAQVFKAGTTCSMTRRFASGRFVRYLGSTSADVTFSLGQATPLTVECGGLATRVCGAFDAFQGREALPCAQAGLALSRAGSLTSANGEYALPPASEGGVPYRAIVYGFGQVRTGTVLRTYATVVVNPRRDAIRVDCRFADNTC</sequence>
<evidence type="ECO:0000313" key="3">
    <source>
        <dbReference type="Proteomes" id="UP000247498"/>
    </source>
</evidence>
<dbReference type="EMBL" id="BDRX01000019">
    <property type="protein sequence ID" value="GBF90778.1"/>
    <property type="molecule type" value="Genomic_DNA"/>
</dbReference>
<feature type="signal peptide" evidence="1">
    <location>
        <begin position="1"/>
        <end position="21"/>
    </location>
</feature>